<evidence type="ECO:0000313" key="8">
    <source>
        <dbReference type="EMBL" id="CAB4012711.1"/>
    </source>
</evidence>
<dbReference type="Gene3D" id="1.10.357.50">
    <property type="match status" value="1"/>
</dbReference>
<dbReference type="PROSITE" id="PS51258">
    <property type="entry name" value="MHD1"/>
    <property type="match status" value="1"/>
</dbReference>
<protein>
    <submittedName>
        <fullName evidence="8">BAI1-associated 3-like isoform X2</fullName>
    </submittedName>
</protein>
<dbReference type="Pfam" id="PF00168">
    <property type="entry name" value="C2"/>
    <property type="match status" value="1"/>
</dbReference>
<evidence type="ECO:0000256" key="5">
    <source>
        <dbReference type="ARBA" id="ARBA00022483"/>
    </source>
</evidence>
<organism evidence="8 9">
    <name type="scientific">Paramuricea clavata</name>
    <name type="common">Red gorgonian</name>
    <name type="synonym">Violescent sea-whip</name>
    <dbReference type="NCBI Taxonomy" id="317549"/>
    <lineage>
        <taxon>Eukaryota</taxon>
        <taxon>Metazoa</taxon>
        <taxon>Cnidaria</taxon>
        <taxon>Anthozoa</taxon>
        <taxon>Octocorallia</taxon>
        <taxon>Malacalcyonacea</taxon>
        <taxon>Plexauridae</taxon>
        <taxon>Paramuricea</taxon>
    </lineage>
</organism>
<evidence type="ECO:0000256" key="3">
    <source>
        <dbReference type="ARBA" id="ARBA00004603"/>
    </source>
</evidence>
<dbReference type="Gene3D" id="2.60.40.150">
    <property type="entry name" value="C2 domain"/>
    <property type="match status" value="1"/>
</dbReference>
<dbReference type="InterPro" id="IPR000008">
    <property type="entry name" value="C2_dom"/>
</dbReference>
<comment type="caution">
    <text evidence="8">The sequence shown here is derived from an EMBL/GenBank/DDBJ whole genome shotgun (WGS) entry which is preliminary data.</text>
</comment>
<keyword evidence="5" id="KW-0268">Exocytosis</keyword>
<dbReference type="PROSITE" id="PS51259">
    <property type="entry name" value="MHD2"/>
    <property type="match status" value="1"/>
</dbReference>
<name>A0A7D9ISF5_PARCT</name>
<comment type="similarity">
    <text evidence="4">Belongs to the unc-13 family.</text>
</comment>
<dbReference type="InterPro" id="IPR014770">
    <property type="entry name" value="Munc13_1"/>
</dbReference>
<dbReference type="PANTHER" id="PTHR45999:SF4">
    <property type="entry name" value="UNC-13-4A, ISOFORM B"/>
    <property type="match status" value="1"/>
</dbReference>
<dbReference type="InterPro" id="IPR010439">
    <property type="entry name" value="MUN_dom"/>
</dbReference>
<dbReference type="OrthoDB" id="7976202at2759"/>
<dbReference type="SUPFAM" id="SSF49562">
    <property type="entry name" value="C2 domain (Calcium/lipid-binding domain, CaLB)"/>
    <property type="match status" value="1"/>
</dbReference>
<evidence type="ECO:0000256" key="7">
    <source>
        <dbReference type="ARBA" id="ARBA00022753"/>
    </source>
</evidence>
<evidence type="ECO:0000256" key="2">
    <source>
        <dbReference type="ARBA" id="ARBA00004496"/>
    </source>
</evidence>
<dbReference type="Pfam" id="PF06292">
    <property type="entry name" value="MUN"/>
    <property type="match status" value="1"/>
</dbReference>
<sequence>MNILFQSQTSAIISLVSFSELIVADLLTALKFYNNIFKEVGVDYFSLTYLELEKLLGSDMRASVANIDPKKLQVEVGDGDVGTKLFSAFLAAKEIVEYRQYLPLGDSERRELAFDNSHVWFKKFIDHWFQIAHQKALARITKAVEIDQSMVVDSSVKYSTSAVDVTCCFYQLCQFWKRLCWPDATGSYLYVTKLTDDICEAARHYADALEKKLKDNNYYDDNPSYFGVSASLCITLNNLAYTQQWLTELDTHLDWPSIISGMRLAHDERKAKQCEESLQQFSEHAQDVLLVKTDEMIYHIGEKMSVDIKRFVSELVNRDEGVDISEAMDPLLSYLEKSMRTFYSSLVRPVFDRTLLFLWTMVVDNIVATVGGDKGKPPIFYQRLNQVLEVLIDFFCVDGIGIPLDKMMTDTVKVLLEELLLRQLPTDKLIEEYYAEKMKEMMGKEAEFGELALRMFYDLKNEKLHVELLNGRNLPPLDSNGYCDPYVKLSMAPRHLFPTAIVERTNVQKKTLFPLFDAKFQL</sequence>
<dbReference type="GO" id="GO:0099503">
    <property type="term" value="C:secretory vesicle"/>
    <property type="evidence" value="ECO:0007669"/>
    <property type="project" value="TreeGrafter"/>
</dbReference>
<dbReference type="InterPro" id="IPR035892">
    <property type="entry name" value="C2_domain_sf"/>
</dbReference>
<dbReference type="PROSITE" id="PS50004">
    <property type="entry name" value="C2"/>
    <property type="match status" value="1"/>
</dbReference>
<evidence type="ECO:0000256" key="4">
    <source>
        <dbReference type="ARBA" id="ARBA00005823"/>
    </source>
</evidence>
<keyword evidence="6" id="KW-0963">Cytoplasm</keyword>
<keyword evidence="7" id="KW-0967">Endosome</keyword>
<dbReference type="AlphaFoldDB" id="A0A7D9ISF5"/>
<dbReference type="GO" id="GO:0006887">
    <property type="term" value="P:exocytosis"/>
    <property type="evidence" value="ECO:0007669"/>
    <property type="project" value="UniProtKB-KW"/>
</dbReference>
<accession>A0A7D9ISF5</accession>
<dbReference type="InterPro" id="IPR052095">
    <property type="entry name" value="UNC-13_domain"/>
</dbReference>
<reference evidence="8" key="1">
    <citation type="submission" date="2020-04" db="EMBL/GenBank/DDBJ databases">
        <authorList>
            <person name="Alioto T."/>
            <person name="Alioto T."/>
            <person name="Gomez Garrido J."/>
        </authorList>
    </citation>
    <scope>NUCLEOTIDE SEQUENCE</scope>
    <source>
        <strain evidence="8">A484AB</strain>
    </source>
</reference>
<dbReference type="InterPro" id="IPR014772">
    <property type="entry name" value="Munc13_dom-2"/>
</dbReference>
<evidence type="ECO:0000256" key="6">
    <source>
        <dbReference type="ARBA" id="ARBA00022490"/>
    </source>
</evidence>
<keyword evidence="9" id="KW-1185">Reference proteome</keyword>
<dbReference type="GO" id="GO:0055037">
    <property type="term" value="C:recycling endosome"/>
    <property type="evidence" value="ECO:0007669"/>
    <property type="project" value="UniProtKB-SubCell"/>
</dbReference>
<dbReference type="EMBL" id="CACRXK020007607">
    <property type="protein sequence ID" value="CAB4012711.1"/>
    <property type="molecule type" value="Genomic_DNA"/>
</dbReference>
<dbReference type="Proteomes" id="UP001152795">
    <property type="component" value="Unassembled WGS sequence"/>
</dbReference>
<comment type="subcellular location">
    <subcellularLocation>
        <location evidence="2">Cytoplasm</location>
    </subcellularLocation>
    <subcellularLocation>
        <location evidence="3">Late endosome</location>
    </subcellularLocation>
    <subcellularLocation>
        <location evidence="1">Recycling endosome</location>
    </subcellularLocation>
</comment>
<gene>
    <name evidence="8" type="ORF">PACLA_8A043924</name>
</gene>
<evidence type="ECO:0000313" key="9">
    <source>
        <dbReference type="Proteomes" id="UP001152795"/>
    </source>
</evidence>
<dbReference type="GO" id="GO:0005770">
    <property type="term" value="C:late endosome"/>
    <property type="evidence" value="ECO:0007669"/>
    <property type="project" value="UniProtKB-SubCell"/>
</dbReference>
<proteinExistence type="inferred from homology"/>
<evidence type="ECO:0000256" key="1">
    <source>
        <dbReference type="ARBA" id="ARBA00004172"/>
    </source>
</evidence>
<dbReference type="PANTHER" id="PTHR45999">
    <property type="entry name" value="UNC-13-4A, ISOFORM B"/>
    <property type="match status" value="1"/>
</dbReference>